<sequence length="310" mass="35100">MTEGDSPTIARLRVRLAIREARKASGLTQVEVAEAMEWSNSKVIRIENGDNTISINDLKNLLTLLGVSDKEHIDSLLADARVARRRQQPVTAWWQDPSIREGMNDPLRRFVEYEAEASEIRSYNILYVPGPLQTPEYATALTRMWQNERSDSESPRPGGFSPEKVAALVEARRLRREAMLNRLDSLKYLILFDESVLLRPAGGPAIFAAQLQQILELSAQGMFKLRMLPFDLGTAIANNGSFDLLKVGADSEVMYRENGPLDEMVEDRDETARHRNRFDQLWEVARNEGDTIAFIEERRAVFLGAKSPNL</sequence>
<protein>
    <submittedName>
        <fullName evidence="2">Helix-turn-helix transcriptional regulator</fullName>
    </submittedName>
</protein>
<organism evidence="2 3">
    <name type="scientific">Paractinoplanes lichenicola</name>
    <dbReference type="NCBI Taxonomy" id="2802976"/>
    <lineage>
        <taxon>Bacteria</taxon>
        <taxon>Bacillati</taxon>
        <taxon>Actinomycetota</taxon>
        <taxon>Actinomycetes</taxon>
        <taxon>Micromonosporales</taxon>
        <taxon>Micromonosporaceae</taxon>
        <taxon>Paractinoplanes</taxon>
    </lineage>
</organism>
<dbReference type="SUPFAM" id="SSF47413">
    <property type="entry name" value="lambda repressor-like DNA-binding domains"/>
    <property type="match status" value="1"/>
</dbReference>
<proteinExistence type="predicted"/>
<dbReference type="PROSITE" id="PS50943">
    <property type="entry name" value="HTH_CROC1"/>
    <property type="match status" value="1"/>
</dbReference>
<feature type="domain" description="HTH cro/C1-type" evidence="1">
    <location>
        <begin position="18"/>
        <end position="72"/>
    </location>
</feature>
<dbReference type="Pfam" id="PF13560">
    <property type="entry name" value="HTH_31"/>
    <property type="match status" value="1"/>
</dbReference>
<evidence type="ECO:0000313" key="3">
    <source>
        <dbReference type="Proteomes" id="UP000598996"/>
    </source>
</evidence>
<dbReference type="Proteomes" id="UP000598996">
    <property type="component" value="Unassembled WGS sequence"/>
</dbReference>
<dbReference type="InterPro" id="IPR043917">
    <property type="entry name" value="DUF5753"/>
</dbReference>
<dbReference type="CDD" id="cd00093">
    <property type="entry name" value="HTH_XRE"/>
    <property type="match status" value="1"/>
</dbReference>
<comment type="caution">
    <text evidence="2">The sequence shown here is derived from an EMBL/GenBank/DDBJ whole genome shotgun (WGS) entry which is preliminary data.</text>
</comment>
<dbReference type="InterPro" id="IPR001387">
    <property type="entry name" value="Cro/C1-type_HTH"/>
</dbReference>
<evidence type="ECO:0000259" key="1">
    <source>
        <dbReference type="PROSITE" id="PS50943"/>
    </source>
</evidence>
<dbReference type="Pfam" id="PF19054">
    <property type="entry name" value="DUF5753"/>
    <property type="match status" value="1"/>
</dbReference>
<gene>
    <name evidence="2" type="ORF">JKJ07_42585</name>
</gene>
<dbReference type="InterPro" id="IPR010982">
    <property type="entry name" value="Lambda_DNA-bd_dom_sf"/>
</dbReference>
<dbReference type="Gene3D" id="1.10.260.40">
    <property type="entry name" value="lambda repressor-like DNA-binding domains"/>
    <property type="match status" value="1"/>
</dbReference>
<accession>A0ABS1W2L8</accession>
<keyword evidence="3" id="KW-1185">Reference proteome</keyword>
<evidence type="ECO:0000313" key="2">
    <source>
        <dbReference type="EMBL" id="MBL7260991.1"/>
    </source>
</evidence>
<reference evidence="2 3" key="1">
    <citation type="submission" date="2021-01" db="EMBL/GenBank/DDBJ databases">
        <title>Actinoplanes sp. nov. LDG1-01 isolated from lichen.</title>
        <authorList>
            <person name="Saeng-In P."/>
            <person name="Phongsopitanun W."/>
            <person name="Kanchanasin P."/>
            <person name="Yuki M."/>
            <person name="Kudo T."/>
            <person name="Ohkuma M."/>
            <person name="Tanasupawat S."/>
        </authorList>
    </citation>
    <scope>NUCLEOTIDE SEQUENCE [LARGE SCALE GENOMIC DNA]</scope>
    <source>
        <strain evidence="2 3">LDG1-01</strain>
    </source>
</reference>
<dbReference type="RefSeq" id="WP_202997702.1">
    <property type="nucleotide sequence ID" value="NZ_JAENHO010000016.1"/>
</dbReference>
<dbReference type="EMBL" id="JAENHO010000016">
    <property type="protein sequence ID" value="MBL7260991.1"/>
    <property type="molecule type" value="Genomic_DNA"/>
</dbReference>
<name>A0ABS1W2L8_9ACTN</name>
<dbReference type="SMART" id="SM00530">
    <property type="entry name" value="HTH_XRE"/>
    <property type="match status" value="1"/>
</dbReference>